<dbReference type="Proteomes" id="UP001597448">
    <property type="component" value="Unassembled WGS sequence"/>
</dbReference>
<gene>
    <name evidence="2" type="ORF">ACFSX3_08025</name>
</gene>
<sequence length="354" mass="41312">MPTMANSSIPAPREWNEFEDIVASCLRIRWGNKNLSRIGRKGQVQHGVDIYGNDDLGRKAGVQCKLIEGKLNLKVVVSEVLKAENFVPYLDIYYIATTASRDAKFQRDIRMLSEQRKIEHKFPIQMLFWEDLIQDLATDSMELNKHYPELNLRTSNEKNKRRPIQVNNKIFKLFLIFSLLILLYIWQSVLIRDVLNSSSIILLENLVGLILYSILFGFTVIVLRISDSKFNEEIKESHQPKIYESKEKTPISTKVFDDDFLYNGKWRVLREVRILNTTGYDIKNIVGKVIFYDKHYKVGEISFIEDDIPSRKGIRIDKLVEHKKEENWNEFHTEIISMESSKGTEKDIKIYGTG</sequence>
<dbReference type="EMBL" id="JBHUKY010000019">
    <property type="protein sequence ID" value="MFD2409814.1"/>
    <property type="molecule type" value="Genomic_DNA"/>
</dbReference>
<feature type="transmembrane region" description="Helical" evidence="1">
    <location>
        <begin position="170"/>
        <end position="186"/>
    </location>
</feature>
<protein>
    <recommendedName>
        <fullName evidence="4">Restriction endonuclease</fullName>
    </recommendedName>
</protein>
<keyword evidence="1" id="KW-0472">Membrane</keyword>
<feature type="transmembrane region" description="Helical" evidence="1">
    <location>
        <begin position="206"/>
        <end position="225"/>
    </location>
</feature>
<name>A0ABW5F5G7_9BACL</name>
<keyword evidence="3" id="KW-1185">Reference proteome</keyword>
<evidence type="ECO:0008006" key="4">
    <source>
        <dbReference type="Google" id="ProtNLM"/>
    </source>
</evidence>
<keyword evidence="1" id="KW-1133">Transmembrane helix</keyword>
<organism evidence="2 3">
    <name type="scientific">Paenibacillus rhizoplanae</name>
    <dbReference type="NCBI Taxonomy" id="1917181"/>
    <lineage>
        <taxon>Bacteria</taxon>
        <taxon>Bacillati</taxon>
        <taxon>Bacillota</taxon>
        <taxon>Bacilli</taxon>
        <taxon>Bacillales</taxon>
        <taxon>Paenibacillaceae</taxon>
        <taxon>Paenibacillus</taxon>
    </lineage>
</organism>
<accession>A0ABW5F5G7</accession>
<reference evidence="3" key="1">
    <citation type="journal article" date="2019" name="Int. J. Syst. Evol. Microbiol.">
        <title>The Global Catalogue of Microorganisms (GCM) 10K type strain sequencing project: providing services to taxonomists for standard genome sequencing and annotation.</title>
        <authorList>
            <consortium name="The Broad Institute Genomics Platform"/>
            <consortium name="The Broad Institute Genome Sequencing Center for Infectious Disease"/>
            <person name="Wu L."/>
            <person name="Ma J."/>
        </authorList>
    </citation>
    <scope>NUCLEOTIDE SEQUENCE [LARGE SCALE GENOMIC DNA]</scope>
    <source>
        <strain evidence="3">CCM 8725</strain>
    </source>
</reference>
<keyword evidence="1" id="KW-0812">Transmembrane</keyword>
<evidence type="ECO:0000313" key="2">
    <source>
        <dbReference type="EMBL" id="MFD2409814.1"/>
    </source>
</evidence>
<comment type="caution">
    <text evidence="2">The sequence shown here is derived from an EMBL/GenBank/DDBJ whole genome shotgun (WGS) entry which is preliminary data.</text>
</comment>
<evidence type="ECO:0000313" key="3">
    <source>
        <dbReference type="Proteomes" id="UP001597448"/>
    </source>
</evidence>
<dbReference type="RefSeq" id="WP_379254276.1">
    <property type="nucleotide sequence ID" value="NZ_JBHSVQ010000001.1"/>
</dbReference>
<proteinExistence type="predicted"/>
<evidence type="ECO:0000256" key="1">
    <source>
        <dbReference type="SAM" id="Phobius"/>
    </source>
</evidence>